<evidence type="ECO:0000313" key="2">
    <source>
        <dbReference type="Proteomes" id="UP000011761"/>
    </source>
</evidence>
<dbReference type="KEGG" id="bcom:BAUCODRAFT_401651"/>
<dbReference type="EMBL" id="KB445552">
    <property type="protein sequence ID" value="EMC99386.1"/>
    <property type="molecule type" value="Genomic_DNA"/>
</dbReference>
<organism evidence="1 2">
    <name type="scientific">Baudoinia panamericana (strain UAMH 10762)</name>
    <name type="common">Angels' share fungus</name>
    <name type="synonym">Baudoinia compniacensis (strain UAMH 10762)</name>
    <dbReference type="NCBI Taxonomy" id="717646"/>
    <lineage>
        <taxon>Eukaryota</taxon>
        <taxon>Fungi</taxon>
        <taxon>Dikarya</taxon>
        <taxon>Ascomycota</taxon>
        <taxon>Pezizomycotina</taxon>
        <taxon>Dothideomycetes</taxon>
        <taxon>Dothideomycetidae</taxon>
        <taxon>Mycosphaerellales</taxon>
        <taxon>Teratosphaeriaceae</taxon>
        <taxon>Baudoinia</taxon>
    </lineage>
</organism>
<dbReference type="AlphaFoldDB" id="M2MRC2"/>
<keyword evidence="2" id="KW-1185">Reference proteome</keyword>
<dbReference type="HOGENOM" id="CLU_1796108_0_0_1"/>
<reference evidence="1 2" key="1">
    <citation type="journal article" date="2012" name="PLoS Pathog.">
        <title>Diverse lifestyles and strategies of plant pathogenesis encoded in the genomes of eighteen Dothideomycetes fungi.</title>
        <authorList>
            <person name="Ohm R.A."/>
            <person name="Feau N."/>
            <person name="Henrissat B."/>
            <person name="Schoch C.L."/>
            <person name="Horwitz B.A."/>
            <person name="Barry K.W."/>
            <person name="Condon B.J."/>
            <person name="Copeland A.C."/>
            <person name="Dhillon B."/>
            <person name="Glaser F."/>
            <person name="Hesse C.N."/>
            <person name="Kosti I."/>
            <person name="LaButti K."/>
            <person name="Lindquist E.A."/>
            <person name="Lucas S."/>
            <person name="Salamov A.A."/>
            <person name="Bradshaw R.E."/>
            <person name="Ciuffetti L."/>
            <person name="Hamelin R.C."/>
            <person name="Kema G.H.J."/>
            <person name="Lawrence C."/>
            <person name="Scott J.A."/>
            <person name="Spatafora J.W."/>
            <person name="Turgeon B.G."/>
            <person name="de Wit P.J.G.M."/>
            <person name="Zhong S."/>
            <person name="Goodwin S.B."/>
            <person name="Grigoriev I.V."/>
        </authorList>
    </citation>
    <scope>NUCLEOTIDE SEQUENCE [LARGE SCALE GENOMIC DNA]</scope>
    <source>
        <strain evidence="1 2">UAMH 10762</strain>
    </source>
</reference>
<sequence>MGQTSRLISACPISLSKSEMLVSATARTRRRCGRLICYLTDCEEMRSRLAMLQHIEGCVASHSEVLREWKCRGDLLACGLQKVSEEPHPQFFLQADGKHLFQPLVGAIMRSEWLFRQMLDVKIVTPTLLGERSAYGKSVSTAWV</sequence>
<accession>M2MRC2</accession>
<dbReference type="Proteomes" id="UP000011761">
    <property type="component" value="Unassembled WGS sequence"/>
</dbReference>
<name>M2MRC2_BAUPA</name>
<dbReference type="RefSeq" id="XP_007674271.1">
    <property type="nucleotide sequence ID" value="XM_007676081.1"/>
</dbReference>
<evidence type="ECO:0000313" key="1">
    <source>
        <dbReference type="EMBL" id="EMC99386.1"/>
    </source>
</evidence>
<protein>
    <submittedName>
        <fullName evidence="1">Uncharacterized protein</fullName>
    </submittedName>
</protein>
<dbReference type="GeneID" id="19113953"/>
<gene>
    <name evidence="1" type="ORF">BAUCODRAFT_401651</name>
</gene>
<proteinExistence type="predicted"/>